<dbReference type="PANTHER" id="PTHR30373">
    <property type="entry name" value="UPF0603 PROTEIN YGCG"/>
    <property type="match status" value="1"/>
</dbReference>
<feature type="region of interest" description="Disordered" evidence="1">
    <location>
        <begin position="219"/>
        <end position="238"/>
    </location>
</feature>
<feature type="domain" description="TPM" evidence="3">
    <location>
        <begin position="87"/>
        <end position="210"/>
    </location>
</feature>
<evidence type="ECO:0000259" key="3">
    <source>
        <dbReference type="Pfam" id="PF04536"/>
    </source>
</evidence>
<dbReference type="Pfam" id="PF04536">
    <property type="entry name" value="TPM_phosphatase"/>
    <property type="match status" value="1"/>
</dbReference>
<feature type="compositionally biased region" description="Basic and acidic residues" evidence="1">
    <location>
        <begin position="224"/>
        <end position="238"/>
    </location>
</feature>
<dbReference type="AlphaFoldDB" id="A5GZD0"/>
<dbReference type="EMBL" id="DQ471954">
    <property type="protein sequence ID" value="ABF21087.1"/>
    <property type="molecule type" value="mRNA"/>
</dbReference>
<sequence length="270" mass="29484">MATITLPPQACIHRFKGRSEYATLVRSRKICSAQLADRCSISRVLGADKLLQTAAAVSIALSLPAFPAIATEFNVLANGPPTDTHLVDDAGVVNRVNKSDLKNLLTELEQRKGFHIDIVTLRKLTSKADAFEFADQLLEKWYPTVEVGSNKGLVLLVTTQKEGAVTGGPGFTKAVGDKVLESVVSENLPVLATDEKYNEALYSTCKRLIAAIDGLPDPGGPKFQESKRESNFKTKQETEEKRGQFTTVVVGLLVIAFVVPMLQYFAYVRK</sequence>
<accession>A5GZD0</accession>
<proteinExistence type="evidence at transcript level"/>
<protein>
    <submittedName>
        <fullName evidence="4">Putative thylakoid lumen protein</fullName>
    </submittedName>
</protein>
<dbReference type="Gene3D" id="3.10.310.50">
    <property type="match status" value="1"/>
</dbReference>
<keyword evidence="2" id="KW-0812">Transmembrane</keyword>
<dbReference type="PANTHER" id="PTHR30373:SF2">
    <property type="entry name" value="UPF0603 PROTEIN YGCG"/>
    <property type="match status" value="1"/>
</dbReference>
<evidence type="ECO:0000256" key="2">
    <source>
        <dbReference type="SAM" id="Phobius"/>
    </source>
</evidence>
<name>A5GZD0_9TRAC</name>
<evidence type="ECO:0000256" key="1">
    <source>
        <dbReference type="SAM" id="MobiDB-lite"/>
    </source>
</evidence>
<feature type="transmembrane region" description="Helical" evidence="2">
    <location>
        <begin position="245"/>
        <end position="267"/>
    </location>
</feature>
<dbReference type="InterPro" id="IPR007621">
    <property type="entry name" value="TPM_dom"/>
</dbReference>
<reference evidence="4" key="1">
    <citation type="submission" date="2006-04" db="EMBL/GenBank/DDBJ databases">
        <title>Dehydration-associated genes in Seleginella tamariscina.</title>
        <authorList>
            <person name="Lin T.-P."/>
            <person name="Liu M.-S."/>
        </authorList>
    </citation>
    <scope>NUCLEOTIDE SEQUENCE</scope>
</reference>
<evidence type="ECO:0000313" key="4">
    <source>
        <dbReference type="EMBL" id="ABF21087.1"/>
    </source>
</evidence>
<keyword evidence="2" id="KW-0472">Membrane</keyword>
<keyword evidence="2" id="KW-1133">Transmembrane helix</keyword>
<organism evidence="4">
    <name type="scientific">Selaginella tamariscina</name>
    <dbReference type="NCBI Taxonomy" id="137178"/>
    <lineage>
        <taxon>Eukaryota</taxon>
        <taxon>Viridiplantae</taxon>
        <taxon>Streptophyta</taxon>
        <taxon>Embryophyta</taxon>
        <taxon>Tracheophyta</taxon>
        <taxon>Lycopodiopsida</taxon>
        <taxon>Selaginellales</taxon>
        <taxon>Selaginellaceae</taxon>
        <taxon>Selaginella</taxon>
    </lineage>
</organism>